<sequence length="246" mass="26738">MCTVVVSVVPDAKVPVLLVGVRDEFAQRPWEPPGRHWPDRPGLIGGRDLRAGGTWLAVDPAARRAAALLNGRGVPAGEDRRRSRGHLPLAAAAEGDLLDADLSRYDPFHLVLADLAGVRLWHWDGVSLTADGLPPGTHMIVNSGWERGEGDRRVAYFRPRFAAAPRPDGRGPEEEPAAYWGRWAELAAGDGLAPDDPRALVVRHELPDGQVWGSSSVTLLALAEDGVRYDFSARPADPRAFRRILP</sequence>
<dbReference type="PANTHER" id="PTHR17985:SF8">
    <property type="entry name" value="TRANSPORT AND GOLGI ORGANIZATION PROTEIN 2 HOMOLOG"/>
    <property type="match status" value="1"/>
</dbReference>
<proteinExistence type="predicted"/>
<keyword evidence="2" id="KW-1185">Reference proteome</keyword>
<gene>
    <name evidence="1" type="ORF">SAMN04489764_4496</name>
</gene>
<evidence type="ECO:0000313" key="2">
    <source>
        <dbReference type="Proteomes" id="UP000217103"/>
    </source>
</evidence>
<dbReference type="Pfam" id="PF05742">
    <property type="entry name" value="TANGO2"/>
    <property type="match status" value="1"/>
</dbReference>
<accession>A0A1H1HJ72</accession>
<organism evidence="1 2">
    <name type="scientific">Thermostaphylospora chromogena</name>
    <dbReference type="NCBI Taxonomy" id="35622"/>
    <lineage>
        <taxon>Bacteria</taxon>
        <taxon>Bacillati</taxon>
        <taxon>Actinomycetota</taxon>
        <taxon>Actinomycetes</taxon>
        <taxon>Streptosporangiales</taxon>
        <taxon>Thermomonosporaceae</taxon>
        <taxon>Thermostaphylospora</taxon>
    </lineage>
</organism>
<dbReference type="OrthoDB" id="4380123at2"/>
<reference evidence="1 2" key="1">
    <citation type="submission" date="2016-10" db="EMBL/GenBank/DDBJ databases">
        <authorList>
            <person name="de Groot N.N."/>
        </authorList>
    </citation>
    <scope>NUCLEOTIDE SEQUENCE [LARGE SCALE GENOMIC DNA]</scope>
    <source>
        <strain evidence="1 2">DSM 43794</strain>
    </source>
</reference>
<evidence type="ECO:0000313" key="1">
    <source>
        <dbReference type="EMBL" id="SDR25423.1"/>
    </source>
</evidence>
<dbReference type="EMBL" id="FNKK01000002">
    <property type="protein sequence ID" value="SDR25423.1"/>
    <property type="molecule type" value="Genomic_DNA"/>
</dbReference>
<name>A0A1H1HJ72_9ACTN</name>
<dbReference type="RefSeq" id="WP_093261701.1">
    <property type="nucleotide sequence ID" value="NZ_FNKK01000002.1"/>
</dbReference>
<dbReference type="PANTHER" id="PTHR17985">
    <property type="entry name" value="SER/THR-RICH PROTEIN T10 IN DGCR REGION"/>
    <property type="match status" value="1"/>
</dbReference>
<protein>
    <submittedName>
        <fullName evidence="1">Uncharacterized conserved protein, contains NRDE domain</fullName>
    </submittedName>
</protein>
<dbReference type="STRING" id="35622.SAMN04489764_4496"/>
<dbReference type="Proteomes" id="UP000217103">
    <property type="component" value="Unassembled WGS sequence"/>
</dbReference>
<dbReference type="AlphaFoldDB" id="A0A1H1HJ72"/>
<dbReference type="InterPro" id="IPR008551">
    <property type="entry name" value="TANGO2"/>
</dbReference>